<evidence type="ECO:0000313" key="10">
    <source>
        <dbReference type="EMBL" id="RDY20344.1"/>
    </source>
</evidence>
<reference evidence="10 11" key="1">
    <citation type="journal article" date="2016" name="Genome Announc.">
        <title>Draft Genome Sequence of Criibacterium bergeronii gen. nov., sp. nov., Strain CCRI-22567T, Isolated from a Vaginal Sample from a Woman with Bacterial Vaginosis.</title>
        <authorList>
            <person name="Maheux A.F."/>
            <person name="Berube E."/>
            <person name="Boudreau D.K."/>
            <person name="Raymond F."/>
            <person name="Corbeil J."/>
            <person name="Roy P.H."/>
            <person name="Boissinot M."/>
            <person name="Omar R.F."/>
        </authorList>
    </citation>
    <scope>NUCLEOTIDE SEQUENCE [LARGE SCALE GENOMIC DNA]</scope>
    <source>
        <strain evidence="10 11">CCRI-22567</strain>
    </source>
</reference>
<feature type="domain" description="Flagellar hook protein FlgE D2" evidence="8">
    <location>
        <begin position="233"/>
        <end position="355"/>
    </location>
</feature>
<dbReference type="InterPro" id="IPR011491">
    <property type="entry name" value="FlgE_D2"/>
</dbReference>
<feature type="domain" description="Flagellar basal body rod protein N-terminal" evidence="6">
    <location>
        <begin position="7"/>
        <end position="35"/>
    </location>
</feature>
<dbReference type="SUPFAM" id="SSF117143">
    <property type="entry name" value="Flagellar hook protein flgE"/>
    <property type="match status" value="1"/>
</dbReference>
<evidence type="ECO:0000256" key="4">
    <source>
        <dbReference type="ARBA" id="ARBA00023143"/>
    </source>
</evidence>
<evidence type="ECO:0000256" key="3">
    <source>
        <dbReference type="ARBA" id="ARBA00019015"/>
    </source>
</evidence>
<dbReference type="Gene3D" id="2.60.98.20">
    <property type="entry name" value="Flagellar hook protein FlgE"/>
    <property type="match status" value="1"/>
</dbReference>
<dbReference type="Pfam" id="PF22692">
    <property type="entry name" value="LlgE_F_G_D1"/>
    <property type="match status" value="1"/>
</dbReference>
<dbReference type="GO" id="GO:0005829">
    <property type="term" value="C:cytosol"/>
    <property type="evidence" value="ECO:0007669"/>
    <property type="project" value="TreeGrafter"/>
</dbReference>
<evidence type="ECO:0000313" key="11">
    <source>
        <dbReference type="Proteomes" id="UP000093352"/>
    </source>
</evidence>
<gene>
    <name evidence="10" type="ORF">BBG48_010605</name>
</gene>
<dbReference type="Pfam" id="PF07559">
    <property type="entry name" value="FlgE_D2"/>
    <property type="match status" value="1"/>
</dbReference>
<accession>A0A371IIN6</accession>
<dbReference type="Pfam" id="PF00460">
    <property type="entry name" value="Flg_bb_rod"/>
    <property type="match status" value="1"/>
</dbReference>
<evidence type="ECO:0000259" key="6">
    <source>
        <dbReference type="Pfam" id="PF00460"/>
    </source>
</evidence>
<dbReference type="InterPro" id="IPR001444">
    <property type="entry name" value="Flag_bb_rod_N"/>
</dbReference>
<proteinExistence type="inferred from homology"/>
<protein>
    <recommendedName>
        <fullName evidence="3 5">Flagellar hook protein FlgE</fullName>
    </recommendedName>
</protein>
<dbReference type="STRING" id="1871336.BBG48_00300"/>
<evidence type="ECO:0000259" key="9">
    <source>
        <dbReference type="Pfam" id="PF22692"/>
    </source>
</evidence>
<dbReference type="GO" id="GO:0009425">
    <property type="term" value="C:bacterial-type flagellum basal body"/>
    <property type="evidence" value="ECO:0007669"/>
    <property type="project" value="UniProtKB-SubCell"/>
</dbReference>
<evidence type="ECO:0000259" key="8">
    <source>
        <dbReference type="Pfam" id="PF07559"/>
    </source>
</evidence>
<dbReference type="InterPro" id="IPR037058">
    <property type="entry name" value="Falgellar_hook_FlgE_sf"/>
</dbReference>
<keyword evidence="10" id="KW-0966">Cell projection</keyword>
<evidence type="ECO:0000256" key="1">
    <source>
        <dbReference type="ARBA" id="ARBA00004117"/>
    </source>
</evidence>
<dbReference type="AlphaFoldDB" id="A0A371IIN6"/>
<comment type="caution">
    <text evidence="10">The sequence shown here is derived from an EMBL/GenBank/DDBJ whole genome shotgun (WGS) entry which is preliminary data.</text>
</comment>
<keyword evidence="11" id="KW-1185">Reference proteome</keyword>
<evidence type="ECO:0000256" key="2">
    <source>
        <dbReference type="ARBA" id="ARBA00009677"/>
    </source>
</evidence>
<dbReference type="EMBL" id="MBEW02000058">
    <property type="protein sequence ID" value="RDY20344.1"/>
    <property type="molecule type" value="Genomic_DNA"/>
</dbReference>
<dbReference type="Pfam" id="PF06429">
    <property type="entry name" value="Flg_bbr_C"/>
    <property type="match status" value="1"/>
</dbReference>
<sequence>MMRSMSSAVTSLKNHQTKMDVIGNNIANVSTTAYKAARVTFKDTFNQMVRGASGTSVDRGGINPSQVGLGMTTNSIDNAMDPGNIDSTGIGTDVFISGAGFFEVKSADGVFYTRDGNFTPDEEGYLVTRDGRFVQGYQADANGNIIETKDRIRIPLSDIKEPRATKNVTLVGNLDSRAGTGIAKMPTDIKQIYNIIPDDPTKVPATFGDKGKYSLKGEYSDNDQEKRTSIIGATATFKVYDTLGGAHTIRIDFIKQGTPQDRKYALQVFYVSPDGKSMVPADSTTISGIPTNGIQFKEDGKLTDDSKKALENFSVKLMTNANINGSEDVNAKIDLTGVTMFETKGEVKSQTNDGYPLGKMTKFSIGSDGIVTAIYNNGDRKALGQIVLATFANDNGLMKEGDNLWSPTQNSGDPNIVKPGSGSAGVLQSGALEMSNVDLAKEFTQMIITQRGFQANARTISTTDQMLEELVNLKR</sequence>
<feature type="domain" description="Flagellar basal-body/hook protein C-terminal" evidence="7">
    <location>
        <begin position="428"/>
        <end position="473"/>
    </location>
</feature>
<dbReference type="NCBIfam" id="TIGR03506">
    <property type="entry name" value="FlgEFG_subfam"/>
    <property type="match status" value="1"/>
</dbReference>
<name>A0A371IIN6_9FIRM</name>
<dbReference type="GO" id="GO:0009424">
    <property type="term" value="C:bacterial-type flagellum hook"/>
    <property type="evidence" value="ECO:0007669"/>
    <property type="project" value="TreeGrafter"/>
</dbReference>
<dbReference type="PANTHER" id="PTHR30435">
    <property type="entry name" value="FLAGELLAR PROTEIN"/>
    <property type="match status" value="1"/>
</dbReference>
<dbReference type="GO" id="GO:0071978">
    <property type="term" value="P:bacterial-type flagellum-dependent swarming motility"/>
    <property type="evidence" value="ECO:0007669"/>
    <property type="project" value="TreeGrafter"/>
</dbReference>
<dbReference type="InterPro" id="IPR037925">
    <property type="entry name" value="FlgE/F/G-like"/>
</dbReference>
<comment type="subcellular location">
    <subcellularLocation>
        <location evidence="1 5">Bacterial flagellum basal body</location>
    </subcellularLocation>
</comment>
<dbReference type="InterPro" id="IPR010930">
    <property type="entry name" value="Flg_bb/hook_C_dom"/>
</dbReference>
<evidence type="ECO:0000259" key="7">
    <source>
        <dbReference type="Pfam" id="PF06429"/>
    </source>
</evidence>
<evidence type="ECO:0000256" key="5">
    <source>
        <dbReference type="RuleBase" id="RU362116"/>
    </source>
</evidence>
<dbReference type="InterPro" id="IPR053967">
    <property type="entry name" value="LlgE_F_G-like_D1"/>
</dbReference>
<feature type="domain" description="Flagellar hook protein FlgE/F/G-like D1" evidence="9">
    <location>
        <begin position="96"/>
        <end position="155"/>
    </location>
</feature>
<dbReference type="Proteomes" id="UP000093352">
    <property type="component" value="Unassembled WGS sequence"/>
</dbReference>
<comment type="similarity">
    <text evidence="2 5">Belongs to the flagella basal body rod proteins family.</text>
</comment>
<keyword evidence="10" id="KW-0282">Flagellum</keyword>
<organism evidence="10 11">
    <name type="scientific">Criibacterium bergeronii</name>
    <dbReference type="NCBI Taxonomy" id="1871336"/>
    <lineage>
        <taxon>Bacteria</taxon>
        <taxon>Bacillati</taxon>
        <taxon>Bacillota</taxon>
        <taxon>Clostridia</taxon>
        <taxon>Peptostreptococcales</taxon>
        <taxon>Filifactoraceae</taxon>
        <taxon>Criibacterium</taxon>
    </lineage>
</organism>
<dbReference type="PANTHER" id="PTHR30435:SF1">
    <property type="entry name" value="FLAGELLAR HOOK PROTEIN FLGE"/>
    <property type="match status" value="1"/>
</dbReference>
<comment type="function">
    <text evidence="5">A flexible structure which links the flagellar filament to the drive apparatus in the basal body.</text>
</comment>
<keyword evidence="4 5" id="KW-0975">Bacterial flagellum</keyword>
<dbReference type="InterPro" id="IPR020013">
    <property type="entry name" value="Flagellar_FlgE/F/G"/>
</dbReference>
<keyword evidence="10" id="KW-0969">Cilium</keyword>